<dbReference type="PANTHER" id="PTHR33932">
    <property type="entry name" value="NA(+)/H(+) ANTIPORTER SUBUNIT B"/>
    <property type="match status" value="1"/>
</dbReference>
<dbReference type="PANTHER" id="PTHR33932:SF4">
    <property type="entry name" value="NA(+)_H(+) ANTIPORTER SUBUNIT B"/>
    <property type="match status" value="1"/>
</dbReference>
<comment type="caution">
    <text evidence="9">The sequence shown here is derived from an EMBL/GenBank/DDBJ whole genome shotgun (WGS) entry which is preliminary data.</text>
</comment>
<evidence type="ECO:0000256" key="3">
    <source>
        <dbReference type="ARBA" id="ARBA00022475"/>
    </source>
</evidence>
<evidence type="ECO:0000313" key="10">
    <source>
        <dbReference type="Proteomes" id="UP000624419"/>
    </source>
</evidence>
<feature type="transmembrane region" description="Helical" evidence="7">
    <location>
        <begin position="190"/>
        <end position="214"/>
    </location>
</feature>
<evidence type="ECO:0000256" key="6">
    <source>
        <dbReference type="ARBA" id="ARBA00023136"/>
    </source>
</evidence>
<comment type="subcellular location">
    <subcellularLocation>
        <location evidence="1">Cell membrane</location>
        <topology evidence="1">Multi-pass membrane protein</topology>
    </subcellularLocation>
</comment>
<reference evidence="9 10" key="1">
    <citation type="submission" date="2020-04" db="EMBL/GenBank/DDBJ databases">
        <title>Salinimonas sp. HHU 13199.</title>
        <authorList>
            <person name="Cui X."/>
            <person name="Zhang D."/>
        </authorList>
    </citation>
    <scope>NUCLEOTIDE SEQUENCE [LARGE SCALE GENOMIC DNA]</scope>
    <source>
        <strain evidence="9 10">HHU 13199</strain>
    </source>
</reference>
<dbReference type="InterPro" id="IPR007182">
    <property type="entry name" value="MnhB"/>
</dbReference>
<evidence type="ECO:0000256" key="2">
    <source>
        <dbReference type="ARBA" id="ARBA00009425"/>
    </source>
</evidence>
<keyword evidence="6 7" id="KW-0472">Membrane</keyword>
<comment type="similarity">
    <text evidence="2">Belongs to the CPA3 antiporters (TC 2.A.63) subunit B family.</text>
</comment>
<keyword evidence="5 7" id="KW-1133">Transmembrane helix</keyword>
<name>A0ABR8LFA4_9ALTE</name>
<feature type="domain" description="Na+/H+ antiporter MnhB subunit-related protein" evidence="8">
    <location>
        <begin position="99"/>
        <end position="202"/>
    </location>
</feature>
<evidence type="ECO:0000256" key="7">
    <source>
        <dbReference type="SAM" id="Phobius"/>
    </source>
</evidence>
<keyword evidence="10" id="KW-1185">Reference proteome</keyword>
<gene>
    <name evidence="9" type="ORF">HHX48_04205</name>
</gene>
<evidence type="ECO:0000259" key="8">
    <source>
        <dbReference type="Pfam" id="PF04039"/>
    </source>
</evidence>
<dbReference type="Pfam" id="PF04039">
    <property type="entry name" value="MnhB"/>
    <property type="match status" value="1"/>
</dbReference>
<feature type="transmembrane region" description="Helical" evidence="7">
    <location>
        <begin position="98"/>
        <end position="120"/>
    </location>
</feature>
<keyword evidence="3" id="KW-1003">Cell membrane</keyword>
<accession>A0ABR8LFA4</accession>
<sequence length="224" mass="23937">MMTKPLVNGQRFTALICLAMCIISLIVVIPVGPSLSAASLIQEHLNNSGVENPVTAVLLNYRSIDTLLELAVIYVAVLPVCALSFNQITTVRCVHSDTVLRGLTSVVAPATIITAIYLLYNGTRLPGGAFQAAALLAGLSGLIAFSGFRHFLKQKALNNTLMVSGILIFTAIGFSHYILPASFLAYPREYATTVIITIEIFATVSITAILGRYISALPQARISL</sequence>
<organism evidence="9 10">
    <name type="scientific">Salinimonas profundi</name>
    <dbReference type="NCBI Taxonomy" id="2729140"/>
    <lineage>
        <taxon>Bacteria</taxon>
        <taxon>Pseudomonadati</taxon>
        <taxon>Pseudomonadota</taxon>
        <taxon>Gammaproteobacteria</taxon>
        <taxon>Alteromonadales</taxon>
        <taxon>Alteromonadaceae</taxon>
        <taxon>Alteromonas/Salinimonas group</taxon>
        <taxon>Salinimonas</taxon>
    </lineage>
</organism>
<evidence type="ECO:0000256" key="5">
    <source>
        <dbReference type="ARBA" id="ARBA00022989"/>
    </source>
</evidence>
<feature type="transmembrane region" description="Helical" evidence="7">
    <location>
        <begin position="126"/>
        <end position="148"/>
    </location>
</feature>
<feature type="transmembrane region" description="Helical" evidence="7">
    <location>
        <begin position="160"/>
        <end position="178"/>
    </location>
</feature>
<proteinExistence type="inferred from homology"/>
<protein>
    <recommendedName>
        <fullName evidence="8">Na+/H+ antiporter MnhB subunit-related protein domain-containing protein</fullName>
    </recommendedName>
</protein>
<evidence type="ECO:0000256" key="1">
    <source>
        <dbReference type="ARBA" id="ARBA00004651"/>
    </source>
</evidence>
<feature type="transmembrane region" description="Helical" evidence="7">
    <location>
        <begin position="12"/>
        <end position="32"/>
    </location>
</feature>
<keyword evidence="4 7" id="KW-0812">Transmembrane</keyword>
<dbReference type="RefSeq" id="WP_191022463.1">
    <property type="nucleotide sequence ID" value="NZ_JABBXD010000001.1"/>
</dbReference>
<dbReference type="InterPro" id="IPR050622">
    <property type="entry name" value="CPA3_antiporter_subunitB"/>
</dbReference>
<dbReference type="EMBL" id="JABBXD010000001">
    <property type="protein sequence ID" value="MBD3584939.1"/>
    <property type="molecule type" value="Genomic_DNA"/>
</dbReference>
<evidence type="ECO:0000256" key="4">
    <source>
        <dbReference type="ARBA" id="ARBA00022692"/>
    </source>
</evidence>
<evidence type="ECO:0000313" key="9">
    <source>
        <dbReference type="EMBL" id="MBD3584939.1"/>
    </source>
</evidence>
<feature type="transmembrane region" description="Helical" evidence="7">
    <location>
        <begin position="67"/>
        <end position="86"/>
    </location>
</feature>
<dbReference type="Proteomes" id="UP000624419">
    <property type="component" value="Unassembled WGS sequence"/>
</dbReference>